<dbReference type="SUPFAM" id="SSF56281">
    <property type="entry name" value="Metallo-hydrolase/oxidoreductase"/>
    <property type="match status" value="1"/>
</dbReference>
<reference evidence="14 15" key="1">
    <citation type="journal article" date="2009" name="J. Infect. Dis.">
        <title>Clinical, experimental, and genomic differences between intermediately pathogenic, highly pathogenic, and epidemic Streptococcus suis.</title>
        <authorList>
            <person name="Ye C."/>
            <person name="Zheng H."/>
            <person name="Zhang J."/>
            <person name="Jing H."/>
            <person name="Wang L."/>
            <person name="Xiong Y."/>
            <person name="Wang W."/>
            <person name="Zhou Z."/>
            <person name="Sun Q."/>
            <person name="Luo X."/>
            <person name="Du H."/>
            <person name="Gottschalk M."/>
            <person name="Xu J."/>
        </authorList>
    </citation>
    <scope>NUCLEOTIDE SEQUENCE [LARGE SCALE GENOMIC DNA]</scope>
    <source>
        <strain evidence="14 15">GZ1</strain>
    </source>
</reference>
<comment type="function">
    <text evidence="12">An RNase that has 5'-3' exonuclease and possibly endonuclease activity. Involved in maturation of rRNA and in some organisms also mRNA maturation and/or decay.</text>
</comment>
<dbReference type="InterPro" id="IPR055132">
    <property type="entry name" value="RNase_J_b_CASP"/>
</dbReference>
<accession>D5AIV7</accession>
<dbReference type="NCBIfam" id="TIGR00649">
    <property type="entry name" value="MG423"/>
    <property type="match status" value="1"/>
</dbReference>
<comment type="subcellular location">
    <subcellularLocation>
        <location evidence="2 12">Cytoplasm</location>
    </subcellularLocation>
</comment>
<evidence type="ECO:0000256" key="11">
    <source>
        <dbReference type="ARBA" id="ARBA00022884"/>
    </source>
</evidence>
<dbReference type="GO" id="GO:0008270">
    <property type="term" value="F:zinc ion binding"/>
    <property type="evidence" value="ECO:0007669"/>
    <property type="project" value="InterPro"/>
</dbReference>
<dbReference type="GO" id="GO:0004521">
    <property type="term" value="F:RNA endonuclease activity"/>
    <property type="evidence" value="ECO:0007669"/>
    <property type="project" value="UniProtKB-UniRule"/>
</dbReference>
<dbReference type="PANTHER" id="PTHR43694:SF4">
    <property type="entry name" value="RIBONUCLEASE J 2"/>
    <property type="match status" value="1"/>
</dbReference>
<evidence type="ECO:0000313" key="14">
    <source>
        <dbReference type="EMBL" id="ADE31772.1"/>
    </source>
</evidence>
<protein>
    <recommendedName>
        <fullName evidence="12">Ribonuclease J</fullName>
        <shortName evidence="12">RNase J</shortName>
        <ecNumber evidence="12">3.1.-.-</ecNumber>
    </recommendedName>
</protein>
<dbReference type="Gene3D" id="3.40.50.10710">
    <property type="entry name" value="Metallo-hydrolase/oxidoreductase"/>
    <property type="match status" value="1"/>
</dbReference>
<dbReference type="GO" id="GO:0005737">
    <property type="term" value="C:cytoplasm"/>
    <property type="evidence" value="ECO:0007669"/>
    <property type="project" value="UniProtKB-SubCell"/>
</dbReference>
<dbReference type="Proteomes" id="UP000002359">
    <property type="component" value="Chromosome"/>
</dbReference>
<dbReference type="PANTHER" id="PTHR43694">
    <property type="entry name" value="RIBONUCLEASE J"/>
    <property type="match status" value="1"/>
</dbReference>
<dbReference type="HAMAP" id="MF_01491">
    <property type="entry name" value="RNase_J_bact"/>
    <property type="match status" value="1"/>
</dbReference>
<dbReference type="Pfam" id="PF22505">
    <property type="entry name" value="RNase_J_b_CASP"/>
    <property type="match status" value="1"/>
</dbReference>
<evidence type="ECO:0000256" key="5">
    <source>
        <dbReference type="ARBA" id="ARBA00022722"/>
    </source>
</evidence>
<keyword evidence="8 12" id="KW-0378">Hydrolase</keyword>
<dbReference type="CDD" id="cd07714">
    <property type="entry name" value="RNaseJ_MBL-fold"/>
    <property type="match status" value="1"/>
</dbReference>
<dbReference type="InterPro" id="IPR042173">
    <property type="entry name" value="RNase_J_2"/>
</dbReference>
<dbReference type="GO" id="GO:0004534">
    <property type="term" value="F:5'-3' RNA exonuclease activity"/>
    <property type="evidence" value="ECO:0007669"/>
    <property type="project" value="UniProtKB-UniRule"/>
</dbReference>
<dbReference type="GO" id="GO:0003723">
    <property type="term" value="F:RNA binding"/>
    <property type="evidence" value="ECO:0007669"/>
    <property type="project" value="UniProtKB-UniRule"/>
</dbReference>
<dbReference type="EMBL" id="CP000837">
    <property type="protein sequence ID" value="ADE31772.1"/>
    <property type="molecule type" value="Genomic_DNA"/>
</dbReference>
<keyword evidence="10 12" id="KW-0269">Exonuclease</keyword>
<evidence type="ECO:0000256" key="4">
    <source>
        <dbReference type="ARBA" id="ARBA00022552"/>
    </source>
</evidence>
<keyword evidence="6" id="KW-0479">Metal-binding</keyword>
<keyword evidence="5 12" id="KW-0540">Nuclease</keyword>
<dbReference type="AlphaFoldDB" id="D5AIV7"/>
<evidence type="ECO:0000256" key="1">
    <source>
        <dbReference type="ARBA" id="ARBA00001947"/>
    </source>
</evidence>
<evidence type="ECO:0000259" key="13">
    <source>
        <dbReference type="SMART" id="SM00849"/>
    </source>
</evidence>
<keyword evidence="11 12" id="KW-0694">RNA-binding</keyword>
<dbReference type="InterPro" id="IPR004613">
    <property type="entry name" value="RNase_J"/>
</dbReference>
<evidence type="ECO:0000256" key="7">
    <source>
        <dbReference type="ARBA" id="ARBA00022759"/>
    </source>
</evidence>
<dbReference type="GO" id="GO:0006364">
    <property type="term" value="P:rRNA processing"/>
    <property type="evidence" value="ECO:0007669"/>
    <property type="project" value="UniProtKB-UniRule"/>
</dbReference>
<dbReference type="Pfam" id="PF00753">
    <property type="entry name" value="Lactamase_B"/>
    <property type="match status" value="1"/>
</dbReference>
<dbReference type="EC" id="3.1.-.-" evidence="12"/>
<evidence type="ECO:0000256" key="2">
    <source>
        <dbReference type="ARBA" id="ARBA00004496"/>
    </source>
</evidence>
<organism evidence="14 15">
    <name type="scientific">Streptococcus suis (strain GZ1)</name>
    <dbReference type="NCBI Taxonomy" id="423211"/>
    <lineage>
        <taxon>Bacteria</taxon>
        <taxon>Bacillati</taxon>
        <taxon>Bacillota</taxon>
        <taxon>Bacilli</taxon>
        <taxon>Lactobacillales</taxon>
        <taxon>Streptococcaceae</taxon>
        <taxon>Streptococcus</taxon>
    </lineage>
</organism>
<gene>
    <name evidence="12" type="primary">rnj</name>
    <name evidence="14" type="ordered locus">SSGZ1_1316</name>
</gene>
<dbReference type="Gene3D" id="3.10.20.580">
    <property type="match status" value="1"/>
</dbReference>
<keyword evidence="9" id="KW-0862">Zinc</keyword>
<dbReference type="InterPro" id="IPR041636">
    <property type="entry name" value="RNase_J_C"/>
</dbReference>
<dbReference type="Pfam" id="PF07521">
    <property type="entry name" value="RMMBL"/>
    <property type="match status" value="1"/>
</dbReference>
<evidence type="ECO:0000256" key="12">
    <source>
        <dbReference type="HAMAP-Rule" id="MF_01491"/>
    </source>
</evidence>
<keyword evidence="4 12" id="KW-0698">rRNA processing</keyword>
<comment type="cofactor">
    <cofactor evidence="1">
        <name>Zn(2+)</name>
        <dbReference type="ChEBI" id="CHEBI:29105"/>
    </cofactor>
</comment>
<dbReference type="Gene3D" id="3.60.15.10">
    <property type="entry name" value="Ribonuclease Z/Hydroxyacylglutathione hydrolase-like"/>
    <property type="match status" value="1"/>
</dbReference>
<dbReference type="FunFam" id="3.10.20.580:FF:000001">
    <property type="entry name" value="Ribonuclease J"/>
    <property type="match status" value="1"/>
</dbReference>
<evidence type="ECO:0000256" key="6">
    <source>
        <dbReference type="ARBA" id="ARBA00022723"/>
    </source>
</evidence>
<dbReference type="SMART" id="SM00849">
    <property type="entry name" value="Lactamase_B"/>
    <property type="match status" value="1"/>
</dbReference>
<proteinExistence type="inferred from homology"/>
<comment type="similarity">
    <text evidence="12">Belongs to the metallo-beta-lactamase superfamily. RNA-metabolizing metallo-beta-lactamase-like family. Bacterial RNase J subfamily.</text>
</comment>
<evidence type="ECO:0000256" key="8">
    <source>
        <dbReference type="ARBA" id="ARBA00022801"/>
    </source>
</evidence>
<evidence type="ECO:0000256" key="9">
    <source>
        <dbReference type="ARBA" id="ARBA00022833"/>
    </source>
</evidence>
<evidence type="ECO:0000256" key="10">
    <source>
        <dbReference type="ARBA" id="ARBA00022839"/>
    </source>
</evidence>
<feature type="domain" description="Metallo-beta-lactamase" evidence="13">
    <location>
        <begin position="33"/>
        <end position="223"/>
    </location>
</feature>
<evidence type="ECO:0000313" key="15">
    <source>
        <dbReference type="Proteomes" id="UP000002359"/>
    </source>
</evidence>
<name>D5AIV7_STRGZ</name>
<keyword evidence="3 12" id="KW-0963">Cytoplasm</keyword>
<sequence length="570" mass="63235">MVRKIKWTPVGCPKGVKMSTIKIMALGGVRENGKNLYIAEVNEHIFVLDAGAKYPENEQLGVDVVVPNFDYLEENKHRVAGVFLSHGHADAIGALPYLLEKVKVPVFGSHLTIELAKLLVKGNNATKKFNDFHVINAETEIDFGDSVVSFFQTTHSIPESLGIVVKTDEGNIVYTGDFKFDQAADKFYRTDFGRLAEIGNEGVLALLSDSANADSNVQVASMHEAGEEILNTIADCDGRVIVAAVASNIVRIQQIFDAAEATGRRVVLTGHDVENIVRTAIQLKKLRLVSERLLVKPKDMNKYEDHELIILETGRMGEPLNGLRKMSIGRHRYVEIKEGDLVYIVTTPSISKEAVVARVENLIYKAGGTVKSITKNLRVSGHGNARDLQLMLNIMKPKYLFPVQGEYRQLDAHAKAALEIGMYPENIIIVKRGDVMAFEEGDFVHSGAVPAGDVMIDGNAMGDVGNIVLRDRKILSEDGIFIVAITVNRREKKIISKAKVNTRGFVYVKKSKDILREASELVNTTVENYFTKDSFDWAELKSAVRDDLAKFLFDQTKRRPAILPVIMEVK</sequence>
<evidence type="ECO:0000256" key="3">
    <source>
        <dbReference type="ARBA" id="ARBA00022490"/>
    </source>
</evidence>
<dbReference type="KEGG" id="ssw:SSGZ1_1316"/>
<dbReference type="InterPro" id="IPR036866">
    <property type="entry name" value="RibonucZ/Hydroxyglut_hydro"/>
</dbReference>
<dbReference type="HOGENOM" id="CLU_008727_3_1_9"/>
<dbReference type="InterPro" id="IPR011108">
    <property type="entry name" value="RMMBL"/>
</dbReference>
<dbReference type="PATRIC" id="fig|423211.3.peg.1300"/>
<dbReference type="InterPro" id="IPR001279">
    <property type="entry name" value="Metallo-B-lactamas"/>
</dbReference>
<dbReference type="InterPro" id="IPR030854">
    <property type="entry name" value="RNase_J_bac"/>
</dbReference>
<dbReference type="Pfam" id="PF17770">
    <property type="entry name" value="RNase_J_C"/>
    <property type="match status" value="1"/>
</dbReference>
<keyword evidence="7 12" id="KW-0255">Endonuclease</keyword>
<comment type="caution">
    <text evidence="12">Lacks conserved residue(s) required for the propagation of feature annotation.</text>
</comment>
<comment type="subunit">
    <text evidence="12">Homodimer, may be a subunit of the RNA degradosome.</text>
</comment>